<organism evidence="4">
    <name type="scientific">Streptomyces pristinaespiralis</name>
    <dbReference type="NCBI Taxonomy" id="38300"/>
    <lineage>
        <taxon>Bacteria</taxon>
        <taxon>Bacillati</taxon>
        <taxon>Actinomycetota</taxon>
        <taxon>Actinomycetes</taxon>
        <taxon>Kitasatosporales</taxon>
        <taxon>Streptomycetaceae</taxon>
        <taxon>Streptomyces</taxon>
    </lineage>
</organism>
<dbReference type="GeneID" id="97238534"/>
<feature type="compositionally biased region" description="Low complexity" evidence="1">
    <location>
        <begin position="237"/>
        <end position="249"/>
    </location>
</feature>
<proteinExistence type="predicted"/>
<keyword evidence="2" id="KW-0472">Membrane</keyword>
<keyword evidence="3" id="KW-0732">Signal</keyword>
<evidence type="ECO:0000256" key="2">
    <source>
        <dbReference type="SAM" id="Phobius"/>
    </source>
</evidence>
<protein>
    <submittedName>
        <fullName evidence="4">Chitin-binding protein</fullName>
    </submittedName>
</protein>
<dbReference type="InterPro" id="IPR014756">
    <property type="entry name" value="Ig_E-set"/>
</dbReference>
<dbReference type="PANTHER" id="PTHR34823">
    <property type="entry name" value="GLCNAC-BINDING PROTEIN A"/>
    <property type="match status" value="1"/>
</dbReference>
<dbReference type="PANTHER" id="PTHR34823:SF1">
    <property type="entry name" value="CHITIN-BINDING TYPE-4 DOMAIN-CONTAINING PROTEIN"/>
    <property type="match status" value="1"/>
</dbReference>
<dbReference type="PATRIC" id="fig|38300.4.peg.396"/>
<dbReference type="STRING" id="38300.SPRI_0377"/>
<dbReference type="Pfam" id="PF03067">
    <property type="entry name" value="LPMO_10"/>
    <property type="match status" value="1"/>
</dbReference>
<keyword evidence="2" id="KW-1133">Transmembrane helix</keyword>
<keyword evidence="2" id="KW-0812">Transmembrane</keyword>
<dbReference type="InterPro" id="IPR004302">
    <property type="entry name" value="Cellulose/chitin-bd_N"/>
</dbReference>
<gene>
    <name evidence="4" type="ORF">SPRI_0377</name>
</gene>
<dbReference type="CDD" id="cd21177">
    <property type="entry name" value="LPMO_AA10"/>
    <property type="match status" value="1"/>
</dbReference>
<dbReference type="EMBL" id="CP011340">
    <property type="protein sequence ID" value="ALC18683.1"/>
    <property type="molecule type" value="Genomic_DNA"/>
</dbReference>
<feature type="compositionally biased region" description="Gly residues" evidence="1">
    <location>
        <begin position="217"/>
        <end position="228"/>
    </location>
</feature>
<feature type="compositionally biased region" description="Low complexity" evidence="1">
    <location>
        <begin position="269"/>
        <end position="295"/>
    </location>
</feature>
<accession>A0A0M3QGZ9</accession>
<evidence type="ECO:0000256" key="3">
    <source>
        <dbReference type="SAM" id="SignalP"/>
    </source>
</evidence>
<feature type="region of interest" description="Disordered" evidence="1">
    <location>
        <begin position="210"/>
        <end position="295"/>
    </location>
</feature>
<reference evidence="4 5" key="1">
    <citation type="submission" date="2015-08" db="EMBL/GenBank/DDBJ databases">
        <title>Genome sequence of the pristinamycin over-producing bacterium Streptomyces pristinaespiralis HCCB10218.</title>
        <authorList>
            <person name="Tian J."/>
            <person name="Yang J."/>
            <person name="Li L."/>
            <person name="Ruan L."/>
            <person name="Wei W."/>
            <person name="Zheng G."/>
            <person name="Wei Z."/>
            <person name="Yang S."/>
            <person name="Ge M."/>
            <person name="Jiang W."/>
            <person name="Lu Y."/>
        </authorList>
    </citation>
    <scope>NUCLEOTIDE SEQUENCE [LARGE SCALE GENOMIC DNA]</scope>
    <source>
        <strain evidence="4 5">HCCB 10218</strain>
    </source>
</reference>
<name>A0A0M3QGZ9_STRPR</name>
<dbReference type="OrthoDB" id="5179374at2"/>
<sequence>MTGRRRTPVAAAVAALTGAVPLLLAAGAPALAHGTPTDPVSRAAVCGLDGAQRASGACRAAVAANGGDPIGAWDDLRLPGVDGRDQEAVPDGQLCSAGLDAYRGLDTARRDWPATPLRSGGTFTLTYRSSIPHRGTFELYLTRQGYDPAAPLRWADLDTRPIATATDPALTDGAYRIGGRLPAGLTGRHVLYTVWRNTDTPDTYYSCSDVVLTPGNGQQGDGRQGASGPGTPPSQLPSEPAGGATGAASPGPPAEPAPSLAPGEPTPGEPEAGAPAPAPSSGRAAPAPAGSASGSSPTVLFGAAAAALALVSVCGSVVLRRRNHL</sequence>
<dbReference type="RefSeq" id="WP_005307481.1">
    <property type="nucleotide sequence ID" value="NZ_CP011340.1"/>
</dbReference>
<dbReference type="OMA" id="YYSCSDL"/>
<evidence type="ECO:0000256" key="1">
    <source>
        <dbReference type="SAM" id="MobiDB-lite"/>
    </source>
</evidence>
<feature type="transmembrane region" description="Helical" evidence="2">
    <location>
        <begin position="299"/>
        <end position="319"/>
    </location>
</feature>
<dbReference type="Proteomes" id="UP000060513">
    <property type="component" value="Chromosome"/>
</dbReference>
<dbReference type="AlphaFoldDB" id="A0A0M3QGZ9"/>
<dbReference type="KEGG" id="spri:SPRI_0377"/>
<feature type="chain" id="PRO_5043937975" evidence="3">
    <location>
        <begin position="26"/>
        <end position="325"/>
    </location>
</feature>
<dbReference type="InterPro" id="IPR051024">
    <property type="entry name" value="GlcNAc_Chitin_IntDeg"/>
</dbReference>
<evidence type="ECO:0000313" key="5">
    <source>
        <dbReference type="Proteomes" id="UP000060513"/>
    </source>
</evidence>
<feature type="signal peptide" evidence="3">
    <location>
        <begin position="1"/>
        <end position="25"/>
    </location>
</feature>
<evidence type="ECO:0000313" key="4">
    <source>
        <dbReference type="EMBL" id="ALC18683.1"/>
    </source>
</evidence>
<dbReference type="SUPFAM" id="SSF81296">
    <property type="entry name" value="E set domains"/>
    <property type="match status" value="1"/>
</dbReference>
<dbReference type="Gene3D" id="2.70.50.50">
    <property type="entry name" value="chitin-binding protein cbp21"/>
    <property type="match status" value="1"/>
</dbReference>